<feature type="domain" description="HD-GYP" evidence="2">
    <location>
        <begin position="200"/>
        <end position="396"/>
    </location>
</feature>
<evidence type="ECO:0000313" key="3">
    <source>
        <dbReference type="EMBL" id="MBB6062939.1"/>
    </source>
</evidence>
<proteinExistence type="predicted"/>
<evidence type="ECO:0000259" key="2">
    <source>
        <dbReference type="PROSITE" id="PS51832"/>
    </source>
</evidence>
<dbReference type="GO" id="GO:0016740">
    <property type="term" value="F:transferase activity"/>
    <property type="evidence" value="ECO:0007669"/>
    <property type="project" value="UniProtKB-KW"/>
</dbReference>
<dbReference type="SUPFAM" id="SSF109604">
    <property type="entry name" value="HD-domain/PDEase-like"/>
    <property type="match status" value="2"/>
</dbReference>
<dbReference type="InterPro" id="IPR006674">
    <property type="entry name" value="HD_domain"/>
</dbReference>
<sequence length="412" mass="48054">MKILFNLINLIPNFGIHSLQVAFLASEIAKSLNLDPKKAFLSGYLHDIGVLIPHENFVLDDINATYLINHDIPSGNELTRMHTVIGSFIVNQFEFLRDISEIILKHHALPKFLDEKSENDIYANILSISEEISKYHFINEDIDYDDLFFPILSIKNRFFDFIFKATIDILRREFLIWVLDDIKHGIINRKMLLDYLLGDDLRLKNENLVDEGILVSFIVDAKSKFTKDHSWRVATVARDMAKTAKLDQDKLFIAGLYHDVGKITTPFKILEKKGKLTDDEIRIMKKHVYYSYIVLNDYKDEPWFYPAVRHQERIDGSGYPFKLKGNEMSFEDKILQVADYFSALLEDRPYREGFEKEKAFEITYDTAKKGILDMQAVEVLNETLKKEVDYRNISYISKIQENIDLFVNGLLQ</sequence>
<feature type="domain" description="HD" evidence="1">
    <location>
        <begin position="14"/>
        <end position="135"/>
    </location>
</feature>
<comment type="caution">
    <text evidence="3">The sequence shown here is derived from an EMBL/GenBank/DDBJ whole genome shotgun (WGS) entry which is preliminary data.</text>
</comment>
<keyword evidence="4" id="KW-1185">Reference proteome</keyword>
<keyword evidence="3" id="KW-0808">Transferase</keyword>
<dbReference type="NCBIfam" id="TIGR00277">
    <property type="entry name" value="HDIG"/>
    <property type="match status" value="2"/>
</dbReference>
<dbReference type="PANTHER" id="PTHR43155">
    <property type="entry name" value="CYCLIC DI-GMP PHOSPHODIESTERASE PA4108-RELATED"/>
    <property type="match status" value="1"/>
</dbReference>
<gene>
    <name evidence="3" type="ORF">HNP65_001391</name>
</gene>
<dbReference type="Pfam" id="PF13487">
    <property type="entry name" value="HD_5"/>
    <property type="match status" value="1"/>
</dbReference>
<organism evidence="3 4">
    <name type="scientific">Thermosipho japonicus</name>
    <dbReference type="NCBI Taxonomy" id="90323"/>
    <lineage>
        <taxon>Bacteria</taxon>
        <taxon>Thermotogati</taxon>
        <taxon>Thermotogota</taxon>
        <taxon>Thermotogae</taxon>
        <taxon>Thermotogales</taxon>
        <taxon>Fervidobacteriaceae</taxon>
        <taxon>Thermosipho</taxon>
    </lineage>
</organism>
<dbReference type="AlphaFoldDB" id="A0A841GSX8"/>
<dbReference type="PROSITE" id="PS51832">
    <property type="entry name" value="HD_GYP"/>
    <property type="match status" value="1"/>
</dbReference>
<dbReference type="PROSITE" id="PS51831">
    <property type="entry name" value="HD"/>
    <property type="match status" value="1"/>
</dbReference>
<dbReference type="InterPro" id="IPR037522">
    <property type="entry name" value="HD_GYP_dom"/>
</dbReference>
<dbReference type="SMART" id="SM00471">
    <property type="entry name" value="HDc"/>
    <property type="match status" value="2"/>
</dbReference>
<evidence type="ECO:0000259" key="1">
    <source>
        <dbReference type="PROSITE" id="PS51831"/>
    </source>
</evidence>
<dbReference type="RefSeq" id="WP_184619559.1">
    <property type="nucleotide sequence ID" value="NZ_JACHEX010000003.1"/>
</dbReference>
<dbReference type="InterPro" id="IPR003607">
    <property type="entry name" value="HD/PDEase_dom"/>
</dbReference>
<dbReference type="Gene3D" id="1.10.3210.10">
    <property type="entry name" value="Hypothetical protein af1432"/>
    <property type="match status" value="2"/>
</dbReference>
<evidence type="ECO:0000313" key="4">
    <source>
        <dbReference type="Proteomes" id="UP000555828"/>
    </source>
</evidence>
<accession>A0A841GSX8</accession>
<protein>
    <submittedName>
        <fullName evidence="3">Putative nucleotidyltransferase with HDIG domain</fullName>
    </submittedName>
</protein>
<dbReference type="InterPro" id="IPR006675">
    <property type="entry name" value="HDIG_dom"/>
</dbReference>
<name>A0A841GSX8_9BACT</name>
<dbReference type="PANTHER" id="PTHR43155:SF2">
    <property type="entry name" value="CYCLIC DI-GMP PHOSPHODIESTERASE PA4108"/>
    <property type="match status" value="1"/>
</dbReference>
<reference evidence="3 4" key="1">
    <citation type="submission" date="2020-08" db="EMBL/GenBank/DDBJ databases">
        <title>Genomic Encyclopedia of Type Strains, Phase IV (KMG-IV): sequencing the most valuable type-strain genomes for metagenomic binning, comparative biology and taxonomic classification.</title>
        <authorList>
            <person name="Goeker M."/>
        </authorList>
    </citation>
    <scope>NUCLEOTIDE SEQUENCE [LARGE SCALE GENOMIC DNA]</scope>
    <source>
        <strain evidence="3 4">DSM 13481</strain>
    </source>
</reference>
<dbReference type="Pfam" id="PF01966">
    <property type="entry name" value="HD"/>
    <property type="match status" value="1"/>
</dbReference>
<dbReference type="EMBL" id="JACHEX010000003">
    <property type="protein sequence ID" value="MBB6062939.1"/>
    <property type="molecule type" value="Genomic_DNA"/>
</dbReference>
<dbReference type="CDD" id="cd00077">
    <property type="entry name" value="HDc"/>
    <property type="match status" value="2"/>
</dbReference>
<dbReference type="Proteomes" id="UP000555828">
    <property type="component" value="Unassembled WGS sequence"/>
</dbReference>